<dbReference type="Proteomes" id="UP000321245">
    <property type="component" value="Unassembled WGS sequence"/>
</dbReference>
<evidence type="ECO:0000259" key="2">
    <source>
        <dbReference type="Pfam" id="PF02397"/>
    </source>
</evidence>
<dbReference type="PANTHER" id="PTHR30576">
    <property type="entry name" value="COLANIC BIOSYNTHESIS UDP-GLUCOSE LIPID CARRIER TRANSFERASE"/>
    <property type="match status" value="1"/>
</dbReference>
<dbReference type="STRING" id="1218108.GCA_000382425_00717"/>
<dbReference type="Pfam" id="PF02397">
    <property type="entry name" value="Bac_transf"/>
    <property type="match status" value="1"/>
</dbReference>
<feature type="domain" description="Bacterial sugar transferase" evidence="2">
    <location>
        <begin position="9"/>
        <end position="163"/>
    </location>
</feature>
<comment type="caution">
    <text evidence="3">The sequence shown here is derived from an EMBL/GenBank/DDBJ whole genome shotgun (WGS) entry which is preliminary data.</text>
</comment>
<protein>
    <submittedName>
        <fullName evidence="3">Glycosyl transferase</fullName>
    </submittedName>
</protein>
<gene>
    <name evidence="3" type="ORF">EB1_21290</name>
</gene>
<dbReference type="InterPro" id="IPR003362">
    <property type="entry name" value="Bact_transf"/>
</dbReference>
<evidence type="ECO:0000256" key="1">
    <source>
        <dbReference type="ARBA" id="ARBA00006464"/>
    </source>
</evidence>
<evidence type="ECO:0000313" key="4">
    <source>
        <dbReference type="Proteomes" id="UP000321245"/>
    </source>
</evidence>
<evidence type="ECO:0000313" key="3">
    <source>
        <dbReference type="EMBL" id="GEM52339.1"/>
    </source>
</evidence>
<comment type="similarity">
    <text evidence="1">Belongs to the bacterial sugar transferase family.</text>
</comment>
<proteinExistence type="inferred from homology"/>
<accession>A0A511NHQ2</accession>
<dbReference type="EMBL" id="BJXC01000014">
    <property type="protein sequence ID" value="GEM52339.1"/>
    <property type="molecule type" value="Genomic_DNA"/>
</dbReference>
<sequence length="169" mass="19625">MIISSFETKQLGLFTQNRVGRKGKLFKIYKIRTIKGTSKSTITTNQHQVTKIGKILREYKLDELPQLVNILKGEMSFVGPRPDVEGYADKLVGEDRIMLNVKPGITGPAQLKYRNEEDILSKVKDPIMYNDTVLWPDKVRINIEYVKNWSFKKDLVYMFKTIIKNKREA</sequence>
<organism evidence="3 4">
    <name type="scientific">Empedobacter brevis NBRC 14943 = ATCC 43319</name>
    <dbReference type="NCBI Taxonomy" id="1218108"/>
    <lineage>
        <taxon>Bacteria</taxon>
        <taxon>Pseudomonadati</taxon>
        <taxon>Bacteroidota</taxon>
        <taxon>Flavobacteriia</taxon>
        <taxon>Flavobacteriales</taxon>
        <taxon>Weeksellaceae</taxon>
        <taxon>Empedobacter</taxon>
    </lineage>
</organism>
<reference evidence="3 4" key="1">
    <citation type="submission" date="2019-07" db="EMBL/GenBank/DDBJ databases">
        <title>Whole genome shotgun sequence of Empedobacter brevis NBRC 14943.</title>
        <authorList>
            <person name="Hosoyama A."/>
            <person name="Uohara A."/>
            <person name="Ohji S."/>
            <person name="Ichikawa N."/>
        </authorList>
    </citation>
    <scope>NUCLEOTIDE SEQUENCE [LARGE SCALE GENOMIC DNA]</scope>
    <source>
        <strain evidence="3 4">NBRC 14943</strain>
    </source>
</reference>
<keyword evidence="3" id="KW-0808">Transferase</keyword>
<dbReference type="PANTHER" id="PTHR30576:SF0">
    <property type="entry name" value="UNDECAPRENYL-PHOSPHATE N-ACETYLGALACTOSAMINYL 1-PHOSPHATE TRANSFERASE-RELATED"/>
    <property type="match status" value="1"/>
</dbReference>
<name>A0A511NHQ2_9FLAO</name>
<dbReference type="GO" id="GO:0016780">
    <property type="term" value="F:phosphotransferase activity, for other substituted phosphate groups"/>
    <property type="evidence" value="ECO:0007669"/>
    <property type="project" value="TreeGrafter"/>
</dbReference>
<dbReference type="AlphaFoldDB" id="A0A511NHQ2"/>
<keyword evidence="4" id="KW-1185">Reference proteome</keyword>